<dbReference type="InterPro" id="IPR055430">
    <property type="entry name" value="HAT_Syf1_CNRKL1_C"/>
</dbReference>
<keyword evidence="7" id="KW-0539">Nucleus</keyword>
<dbReference type="FunFam" id="1.25.40.10:FF:000137">
    <property type="entry name" value="Pre-mRNA-splicing factor syf1"/>
    <property type="match status" value="1"/>
</dbReference>
<reference evidence="12" key="1">
    <citation type="submission" date="2021-01" db="EMBL/GenBank/DDBJ databases">
        <authorList>
            <person name="Corre E."/>
            <person name="Pelletier E."/>
            <person name="Niang G."/>
            <person name="Scheremetjew M."/>
            <person name="Finn R."/>
            <person name="Kale V."/>
            <person name="Holt S."/>
            <person name="Cochrane G."/>
            <person name="Meng A."/>
            <person name="Brown T."/>
            <person name="Cohen L."/>
        </authorList>
    </citation>
    <scope>NUCLEOTIDE SEQUENCE</scope>
    <source>
        <strain evidence="12">CCMP1594</strain>
    </source>
</reference>
<comment type="subcellular location">
    <subcellularLocation>
        <location evidence="1">Nucleus</location>
    </subcellularLocation>
</comment>
<keyword evidence="6" id="KW-0508">mRNA splicing</keyword>
<evidence type="ECO:0000259" key="9">
    <source>
        <dbReference type="Pfam" id="PF23220"/>
    </source>
</evidence>
<evidence type="ECO:0000256" key="6">
    <source>
        <dbReference type="ARBA" id="ARBA00023187"/>
    </source>
</evidence>
<protein>
    <recommendedName>
        <fullName evidence="13">Suppressor of forked domain-containing protein</fullName>
    </recommendedName>
</protein>
<keyword evidence="4" id="KW-0747">Spliceosome</keyword>
<dbReference type="InterPro" id="IPR055433">
    <property type="entry name" value="HAT_Syf1-like_N"/>
</dbReference>
<evidence type="ECO:0000256" key="2">
    <source>
        <dbReference type="ARBA" id="ARBA00008644"/>
    </source>
</evidence>
<dbReference type="SMART" id="SM00386">
    <property type="entry name" value="HAT"/>
    <property type="match status" value="10"/>
</dbReference>
<evidence type="ECO:0000256" key="8">
    <source>
        <dbReference type="SAM" id="MobiDB-lite"/>
    </source>
</evidence>
<dbReference type="FunFam" id="1.25.40.10:FF:000182">
    <property type="entry name" value="Pre-mRNA-splicing factor SYF1"/>
    <property type="match status" value="1"/>
</dbReference>
<evidence type="ECO:0008006" key="13">
    <source>
        <dbReference type="Google" id="ProtNLM"/>
    </source>
</evidence>
<dbReference type="Pfam" id="PF23220">
    <property type="entry name" value="HAT_Syf1_M"/>
    <property type="match status" value="1"/>
</dbReference>
<dbReference type="GO" id="GO:0071007">
    <property type="term" value="C:U2-type catalytic step 2 spliceosome"/>
    <property type="evidence" value="ECO:0007669"/>
    <property type="project" value="TreeGrafter"/>
</dbReference>
<dbReference type="GO" id="GO:0000974">
    <property type="term" value="C:Prp19 complex"/>
    <property type="evidence" value="ECO:0007669"/>
    <property type="project" value="TreeGrafter"/>
</dbReference>
<dbReference type="FunFam" id="1.25.40.10:FF:000023">
    <property type="entry name" value="Pre-mRNA-splicing factor SYF1"/>
    <property type="match status" value="1"/>
</dbReference>
<dbReference type="SUPFAM" id="SSF48452">
    <property type="entry name" value="TPR-like"/>
    <property type="match status" value="4"/>
</dbReference>
<feature type="domain" description="Pre-mRNA-splicing factor Syf1-like N-terminal HAT-repeats" evidence="11">
    <location>
        <begin position="9"/>
        <end position="166"/>
    </location>
</feature>
<evidence type="ECO:0000256" key="4">
    <source>
        <dbReference type="ARBA" id="ARBA00022728"/>
    </source>
</evidence>
<dbReference type="Gene3D" id="1.25.40.10">
    <property type="entry name" value="Tetratricopeptide repeat domain"/>
    <property type="match status" value="4"/>
</dbReference>
<dbReference type="AlphaFoldDB" id="A0A7S4GFV0"/>
<keyword evidence="3" id="KW-0507">mRNA processing</keyword>
<evidence type="ECO:0000256" key="7">
    <source>
        <dbReference type="ARBA" id="ARBA00023242"/>
    </source>
</evidence>
<dbReference type="GO" id="GO:0071014">
    <property type="term" value="C:post-mRNA release spliceosomal complex"/>
    <property type="evidence" value="ECO:0007669"/>
    <property type="project" value="TreeGrafter"/>
</dbReference>
<feature type="domain" description="Pre-mRNA-splicing factor SYF1 central HAT repeats" evidence="9">
    <location>
        <begin position="169"/>
        <end position="404"/>
    </location>
</feature>
<accession>A0A7S4GFV0</accession>
<organism evidence="12">
    <name type="scientific">Eutreptiella gymnastica</name>
    <dbReference type="NCBI Taxonomy" id="73025"/>
    <lineage>
        <taxon>Eukaryota</taxon>
        <taxon>Discoba</taxon>
        <taxon>Euglenozoa</taxon>
        <taxon>Euglenida</taxon>
        <taxon>Spirocuta</taxon>
        <taxon>Euglenophyceae</taxon>
        <taxon>Eutreptiales</taxon>
        <taxon>Eutreptiaceae</taxon>
        <taxon>Eutreptiella</taxon>
    </lineage>
</organism>
<feature type="domain" description="Pre-mRNA-splicing factor Syf1/CRNKL1-like C-terminal HAT-repeats" evidence="10">
    <location>
        <begin position="406"/>
        <end position="792"/>
    </location>
</feature>
<sequence length="923" mass="106652">MDIGQTVTDLEFEEDLQRQPYNFKYWWRYLEFKHGAPAKVRNLLHERALRCLPGSYKMWFQYLQERMQQVQNRCIDDPAWEAVNNTFERALVFMNKMPRIWVEYCQFLLRQYKTTKSRQTLDRALRSLPITQHERIWKIYLKFINQEFIPPETAIRSWKRYLQLEPYQVEDFIEYLEQKGKWLEVINQLVKVLNDPDFTSTKGKTKHELWVKLCTLLSKQDEDHMLDNNLRTETIIRSGIKKFPAEVGQLWCALADFHIRLGRFEVARDVYEEGITSVATVKDFTQIFDAYAHFEESLLTAKVHQLGEEEAQDTEANLRNIDEGEDVGFTALMKVCGVELNKDEDIDMRATRLDHLFERRSELLNSVLLRQNPHNVHEWINRVKLFQKLPEKVVATYSEGIATVDPSRAVGKPHMLWVGFARYYESLAKKVVHNKDPKTDPLRLARLIFEKATKVEYKSVDDLASVWTEYAEFEIRLENHAAAHKVLKRATVVNFTGAPNWKHDPNEPVSKRLWKSVKLWSFYVDVEESLGTVQSTIQVYDKIIELKVATSNMILNYGSYLQEHNHWEDSFKAYEKGVNLFTWPQVFDIWLSYLSAFMQRYKGSKLERLRDLFEQAVKNVPEEHAKKLYLMYAKAEEDYGLAKTAMAIYDRAVKAVKAGQKIHIYRQWIKKATDYFGVTSTREIFEQAIQSLPDKFVPPMCLKYAETELTLGEVDRTRALYVHCSQYVDPNNPVLAPDFWDIWKKFEVKHGNEATFREMLLVKRSVEASHSGAVQGFVAGATMNAEKKESTVTAPTGPDAASATLDEADVDGPDFEAANYFSGSRPGFVFKMDIKGLGYYKDTKGGARVGAKRKRGLGAAPGEEVAFSKPMNLEELAKEGNEDAPKDATAPDANEIDIDDVEDVGEVKVPDEVFGSLAKKRKP</sequence>
<dbReference type="EMBL" id="HBJA01137160">
    <property type="protein sequence ID" value="CAE0835832.1"/>
    <property type="molecule type" value="Transcribed_RNA"/>
</dbReference>
<evidence type="ECO:0000256" key="3">
    <source>
        <dbReference type="ARBA" id="ARBA00022664"/>
    </source>
</evidence>
<feature type="region of interest" description="Disordered" evidence="8">
    <location>
        <begin position="877"/>
        <end position="902"/>
    </location>
</feature>
<keyword evidence="5" id="KW-0677">Repeat</keyword>
<dbReference type="InterPro" id="IPR011990">
    <property type="entry name" value="TPR-like_helical_dom_sf"/>
</dbReference>
<evidence type="ECO:0000256" key="1">
    <source>
        <dbReference type="ARBA" id="ARBA00004123"/>
    </source>
</evidence>
<dbReference type="Pfam" id="PF23233">
    <property type="entry name" value="HAT_Syf1_CNRKL1_N"/>
    <property type="match status" value="1"/>
</dbReference>
<evidence type="ECO:0000313" key="12">
    <source>
        <dbReference type="EMBL" id="CAE0835832.1"/>
    </source>
</evidence>
<dbReference type="InterPro" id="IPR003107">
    <property type="entry name" value="HAT"/>
</dbReference>
<evidence type="ECO:0000259" key="11">
    <source>
        <dbReference type="Pfam" id="PF23233"/>
    </source>
</evidence>
<feature type="compositionally biased region" description="Basic and acidic residues" evidence="8">
    <location>
        <begin position="877"/>
        <end position="886"/>
    </location>
</feature>
<gene>
    <name evidence="12" type="ORF">EGYM00163_LOCUS47185</name>
</gene>
<dbReference type="PANTHER" id="PTHR11246">
    <property type="entry name" value="PRE-MRNA SPLICING FACTOR"/>
    <property type="match status" value="1"/>
</dbReference>
<dbReference type="InterPro" id="IPR056350">
    <property type="entry name" value="HAT_Syf1_central"/>
</dbReference>
<dbReference type="Pfam" id="PF23231">
    <property type="entry name" value="HAT_Syf1_CNRKL1_C"/>
    <property type="match status" value="1"/>
</dbReference>
<comment type="similarity">
    <text evidence="2">Belongs to the crooked-neck family.</text>
</comment>
<dbReference type="PANTHER" id="PTHR11246:SF5">
    <property type="entry name" value="PRE-MRNA-SPLICING FACTOR SYF1"/>
    <property type="match status" value="1"/>
</dbReference>
<name>A0A7S4GFV0_9EUGL</name>
<proteinExistence type="inferred from homology"/>
<dbReference type="GO" id="GO:0000349">
    <property type="term" value="P:generation of catalytic spliceosome for first transesterification step"/>
    <property type="evidence" value="ECO:0007669"/>
    <property type="project" value="TreeGrafter"/>
</dbReference>
<dbReference type="InterPro" id="IPR045075">
    <property type="entry name" value="Syf1-like"/>
</dbReference>
<evidence type="ECO:0000256" key="5">
    <source>
        <dbReference type="ARBA" id="ARBA00022737"/>
    </source>
</evidence>
<evidence type="ECO:0000259" key="10">
    <source>
        <dbReference type="Pfam" id="PF23231"/>
    </source>
</evidence>